<organism evidence="1 2">
    <name type="scientific">Candidatus Thiomargarita nelsonii</name>
    <dbReference type="NCBI Taxonomy" id="1003181"/>
    <lineage>
        <taxon>Bacteria</taxon>
        <taxon>Pseudomonadati</taxon>
        <taxon>Pseudomonadota</taxon>
        <taxon>Gammaproteobacteria</taxon>
        <taxon>Thiotrichales</taxon>
        <taxon>Thiotrichaceae</taxon>
        <taxon>Thiomargarita</taxon>
    </lineage>
</organism>
<proteinExistence type="predicted"/>
<reference evidence="1 2" key="1">
    <citation type="submission" date="2016-05" db="EMBL/GenBank/DDBJ databases">
        <title>Single-cell genome of chain-forming Candidatus Thiomargarita nelsonii and comparison to other large sulfur-oxidizing bacteria.</title>
        <authorList>
            <person name="Winkel M."/>
            <person name="Salman V."/>
            <person name="Woyke T."/>
            <person name="Schulz-Vogt H."/>
            <person name="Richter M."/>
            <person name="Flood B."/>
            <person name="Bailey J."/>
            <person name="Amann R."/>
            <person name="Mussmann M."/>
        </authorList>
    </citation>
    <scope>NUCLEOTIDE SEQUENCE [LARGE SCALE GENOMIC DNA]</scope>
    <source>
        <strain evidence="1 2">THI036</strain>
    </source>
</reference>
<sequence length="50" mass="5644">MIPPLKPWVTQADQQTVNAVLNTGMALWGLPYFLILHYRKGACETNENQA</sequence>
<dbReference type="AlphaFoldDB" id="A0A176RU63"/>
<gene>
    <name evidence="1" type="ORF">THIOM_005087</name>
</gene>
<evidence type="ECO:0000313" key="2">
    <source>
        <dbReference type="Proteomes" id="UP000076962"/>
    </source>
</evidence>
<name>A0A176RU63_9GAMM</name>
<protein>
    <submittedName>
        <fullName evidence="1">Uncharacterized protein</fullName>
    </submittedName>
</protein>
<keyword evidence="2" id="KW-1185">Reference proteome</keyword>
<comment type="caution">
    <text evidence="1">The sequence shown here is derived from an EMBL/GenBank/DDBJ whole genome shotgun (WGS) entry which is preliminary data.</text>
</comment>
<evidence type="ECO:0000313" key="1">
    <source>
        <dbReference type="EMBL" id="OAD19289.1"/>
    </source>
</evidence>
<dbReference type="EMBL" id="LUTY01002863">
    <property type="protein sequence ID" value="OAD19289.1"/>
    <property type="molecule type" value="Genomic_DNA"/>
</dbReference>
<accession>A0A176RU63</accession>
<dbReference type="Proteomes" id="UP000076962">
    <property type="component" value="Unassembled WGS sequence"/>
</dbReference>